<dbReference type="Gene3D" id="3.80.10.10">
    <property type="entry name" value="Ribonuclease Inhibitor"/>
    <property type="match status" value="1"/>
</dbReference>
<organism evidence="3">
    <name type="scientific">Hexamita inflata</name>
    <dbReference type="NCBI Taxonomy" id="28002"/>
    <lineage>
        <taxon>Eukaryota</taxon>
        <taxon>Metamonada</taxon>
        <taxon>Diplomonadida</taxon>
        <taxon>Hexamitidae</taxon>
        <taxon>Hexamitinae</taxon>
        <taxon>Hexamita</taxon>
    </lineage>
</organism>
<keyword evidence="5" id="KW-1185">Reference proteome</keyword>
<dbReference type="InterPro" id="IPR032675">
    <property type="entry name" value="LRR_dom_sf"/>
</dbReference>
<keyword evidence="2" id="KW-0677">Repeat</keyword>
<gene>
    <name evidence="3" type="ORF">HINF_LOCUS37564</name>
    <name evidence="4" type="ORF">HINF_LOCUS45605</name>
</gene>
<dbReference type="InterPro" id="IPR001611">
    <property type="entry name" value="Leu-rich_rpt"/>
</dbReference>
<name>A0AA86Q0P3_9EUKA</name>
<dbReference type="EMBL" id="CATOUU010000805">
    <property type="protein sequence ID" value="CAI9949919.1"/>
    <property type="molecule type" value="Genomic_DNA"/>
</dbReference>
<dbReference type="Proteomes" id="UP001642409">
    <property type="component" value="Unassembled WGS sequence"/>
</dbReference>
<accession>A0AA86Q0P3</accession>
<evidence type="ECO:0000313" key="4">
    <source>
        <dbReference type="EMBL" id="CAL6053749.1"/>
    </source>
</evidence>
<evidence type="ECO:0000313" key="3">
    <source>
        <dbReference type="EMBL" id="CAI9949919.1"/>
    </source>
</evidence>
<evidence type="ECO:0000256" key="2">
    <source>
        <dbReference type="ARBA" id="ARBA00022737"/>
    </source>
</evidence>
<evidence type="ECO:0000313" key="5">
    <source>
        <dbReference type="Proteomes" id="UP001642409"/>
    </source>
</evidence>
<dbReference type="SUPFAM" id="SSF52058">
    <property type="entry name" value="L domain-like"/>
    <property type="match status" value="1"/>
</dbReference>
<dbReference type="PANTHER" id="PTHR46652">
    <property type="entry name" value="LEUCINE-RICH REPEAT AND IQ DOMAIN-CONTAINING PROTEIN 1-RELATED"/>
    <property type="match status" value="1"/>
</dbReference>
<dbReference type="PROSITE" id="PS51450">
    <property type="entry name" value="LRR"/>
    <property type="match status" value="2"/>
</dbReference>
<keyword evidence="1" id="KW-0433">Leucine-rich repeat</keyword>
<evidence type="ECO:0000256" key="1">
    <source>
        <dbReference type="ARBA" id="ARBA00022614"/>
    </source>
</evidence>
<dbReference type="AlphaFoldDB" id="A0AA86Q0P3"/>
<comment type="caution">
    <text evidence="3">The sequence shown here is derived from an EMBL/GenBank/DDBJ whole genome shotgun (WGS) entry which is preliminary data.</text>
</comment>
<dbReference type="InterPro" id="IPR050836">
    <property type="entry name" value="SDS22/Internalin_LRR"/>
</dbReference>
<reference evidence="4 5" key="2">
    <citation type="submission" date="2024-07" db="EMBL/GenBank/DDBJ databases">
        <authorList>
            <person name="Akdeniz Z."/>
        </authorList>
    </citation>
    <scope>NUCLEOTIDE SEQUENCE [LARGE SCALE GENOMIC DNA]</scope>
</reference>
<reference evidence="3" key="1">
    <citation type="submission" date="2023-06" db="EMBL/GenBank/DDBJ databases">
        <authorList>
            <person name="Kurt Z."/>
        </authorList>
    </citation>
    <scope>NUCLEOTIDE SEQUENCE</scope>
</reference>
<proteinExistence type="predicted"/>
<sequence length="266" mass="31273">MQTKEIKQLNLDLSGKAAVYLLKLKDYTDLEELNISYMNLQIEQQQEQSEILDQTLKLPTLQKLQAYQCQLQTLSFLKNLSLLKYLDLHLNTLTDIQPIQNLLYLEYLNLSANPIGSIQMLLPLKHLQQLLISSTQTQSLKGVENMKDLIILDAQNNKIELIDELGGLYKMQIQAEINYRILWVQLILQIQNNLIYKIINFKIQMDCLIIQSYVAYKEVITKFMIYNSLATHQNQKIYRQQKENCSLWTVLKNYRNYNICIYTKIS</sequence>
<dbReference type="EMBL" id="CAXDID020000198">
    <property type="protein sequence ID" value="CAL6053749.1"/>
    <property type="molecule type" value="Genomic_DNA"/>
</dbReference>
<protein>
    <submittedName>
        <fullName evidence="3">Leucine-rich repeat domain-containing protein</fullName>
    </submittedName>
    <submittedName>
        <fullName evidence="4">Leucine-rich_repeat domain-containing protein</fullName>
    </submittedName>
</protein>
<dbReference type="PANTHER" id="PTHR46652:SF3">
    <property type="entry name" value="LEUCINE-RICH REPEAT-CONTAINING PROTEIN 9"/>
    <property type="match status" value="1"/>
</dbReference>